<accession>A0A7S7NU82</accession>
<dbReference type="EMBL" id="CP063849">
    <property type="protein sequence ID" value="QOY89877.1"/>
    <property type="molecule type" value="Genomic_DNA"/>
</dbReference>
<dbReference type="RefSeq" id="WP_194451540.1">
    <property type="nucleotide sequence ID" value="NZ_CP063849.1"/>
</dbReference>
<feature type="signal peptide" evidence="1">
    <location>
        <begin position="1"/>
        <end position="29"/>
    </location>
</feature>
<keyword evidence="3" id="KW-1185">Reference proteome</keyword>
<evidence type="ECO:0000256" key="1">
    <source>
        <dbReference type="SAM" id="SignalP"/>
    </source>
</evidence>
<dbReference type="AlphaFoldDB" id="A0A7S7NU82"/>
<reference evidence="2 3" key="1">
    <citation type="submission" date="2020-10" db="EMBL/GenBank/DDBJ databases">
        <title>Complete genome sequence of Paludibaculum fermentans P105T, a facultatively anaerobic acidobacterium capable of dissimilatory Fe(III) reduction.</title>
        <authorList>
            <person name="Dedysh S.N."/>
            <person name="Beletsky A.V."/>
            <person name="Kulichevskaya I.S."/>
            <person name="Mardanov A.V."/>
            <person name="Ravin N.V."/>
        </authorList>
    </citation>
    <scope>NUCLEOTIDE SEQUENCE [LARGE SCALE GENOMIC DNA]</scope>
    <source>
        <strain evidence="2 3">P105</strain>
    </source>
</reference>
<protein>
    <submittedName>
        <fullName evidence="2">Uncharacterized protein</fullName>
    </submittedName>
</protein>
<keyword evidence="1" id="KW-0732">Signal</keyword>
<organism evidence="2 3">
    <name type="scientific">Paludibaculum fermentans</name>
    <dbReference type="NCBI Taxonomy" id="1473598"/>
    <lineage>
        <taxon>Bacteria</taxon>
        <taxon>Pseudomonadati</taxon>
        <taxon>Acidobacteriota</taxon>
        <taxon>Terriglobia</taxon>
        <taxon>Bryobacterales</taxon>
        <taxon>Bryobacteraceae</taxon>
        <taxon>Paludibaculum</taxon>
    </lineage>
</organism>
<dbReference type="Proteomes" id="UP000593892">
    <property type="component" value="Chromosome"/>
</dbReference>
<proteinExistence type="predicted"/>
<sequence length="187" mass="20037">MKTSTSPFRRALFLGLTLTAALLPRAAQAQFSSPVRITNTTTQSVPVKDQDLGARQPVYLHAAVTFFDGSYFPHLLPAANLYTVPANKRLVLEYFTADIPAMAGQRVRVTLQTTSAGNSTALYYMPLETPVATDSLNLQATSIASRLIRIYCDPGAGVQISVARSANLGVPASGDITFSGYLVDLLP</sequence>
<gene>
    <name evidence="2" type="ORF">IRI77_07960</name>
</gene>
<dbReference type="KEGG" id="pfer:IRI77_07960"/>
<evidence type="ECO:0000313" key="3">
    <source>
        <dbReference type="Proteomes" id="UP000593892"/>
    </source>
</evidence>
<evidence type="ECO:0000313" key="2">
    <source>
        <dbReference type="EMBL" id="QOY89877.1"/>
    </source>
</evidence>
<feature type="chain" id="PRO_5032266949" evidence="1">
    <location>
        <begin position="30"/>
        <end position="187"/>
    </location>
</feature>
<name>A0A7S7NU82_PALFE</name>